<protein>
    <submittedName>
        <fullName evidence="2">Uncharacterized protein</fullName>
    </submittedName>
</protein>
<dbReference type="AlphaFoldDB" id="A0A3N4IFW9"/>
<dbReference type="Proteomes" id="UP000275078">
    <property type="component" value="Unassembled WGS sequence"/>
</dbReference>
<gene>
    <name evidence="2" type="ORF">BJ508DRAFT_128524</name>
</gene>
<keyword evidence="3" id="KW-1185">Reference proteome</keyword>
<feature type="region of interest" description="Disordered" evidence="1">
    <location>
        <begin position="45"/>
        <end position="111"/>
    </location>
</feature>
<sequence>MSSPGSTHSQENAAHQLVAIQQAAQEELAALPLMWLGYSKGEEGTGQLEALTDEDGASEGSDEAPSDVSGPKYEYHIDDDGPHKDDESRWTPAHPRRNPSNPGAREGIMPDSTTPTIMAFYHTYFLSIEAYQEGKPIRFNAKNQDPQRPIPYHLVPPLLKTFPDGTVLFICRYANEGSLHTQSCRQVEHKTFVDFRDHLKYTISCGWPILNPATGAETGERCWKHFKFKTDGSRPFFSLLDHRLKSEHHGNLKKRGKTQEELNTAIALRKGRGREDDRSGASAAKAARTSTISGRGA</sequence>
<feature type="compositionally biased region" description="Polar residues" evidence="1">
    <location>
        <begin position="288"/>
        <end position="297"/>
    </location>
</feature>
<evidence type="ECO:0000256" key="1">
    <source>
        <dbReference type="SAM" id="MobiDB-lite"/>
    </source>
</evidence>
<proteinExistence type="predicted"/>
<organism evidence="2 3">
    <name type="scientific">Ascobolus immersus RN42</name>
    <dbReference type="NCBI Taxonomy" id="1160509"/>
    <lineage>
        <taxon>Eukaryota</taxon>
        <taxon>Fungi</taxon>
        <taxon>Dikarya</taxon>
        <taxon>Ascomycota</taxon>
        <taxon>Pezizomycotina</taxon>
        <taxon>Pezizomycetes</taxon>
        <taxon>Pezizales</taxon>
        <taxon>Ascobolaceae</taxon>
        <taxon>Ascobolus</taxon>
    </lineage>
</organism>
<feature type="compositionally biased region" description="Basic and acidic residues" evidence="1">
    <location>
        <begin position="73"/>
        <end position="89"/>
    </location>
</feature>
<evidence type="ECO:0000313" key="2">
    <source>
        <dbReference type="EMBL" id="RPA80564.1"/>
    </source>
</evidence>
<dbReference type="EMBL" id="ML119687">
    <property type="protein sequence ID" value="RPA80564.1"/>
    <property type="molecule type" value="Genomic_DNA"/>
</dbReference>
<feature type="region of interest" description="Disordered" evidence="1">
    <location>
        <begin position="269"/>
        <end position="297"/>
    </location>
</feature>
<name>A0A3N4IFW9_ASCIM</name>
<feature type="compositionally biased region" description="Acidic residues" evidence="1">
    <location>
        <begin position="51"/>
        <end position="65"/>
    </location>
</feature>
<reference evidence="2 3" key="1">
    <citation type="journal article" date="2018" name="Nat. Ecol. Evol.">
        <title>Pezizomycetes genomes reveal the molecular basis of ectomycorrhizal truffle lifestyle.</title>
        <authorList>
            <person name="Murat C."/>
            <person name="Payen T."/>
            <person name="Noel B."/>
            <person name="Kuo A."/>
            <person name="Morin E."/>
            <person name="Chen J."/>
            <person name="Kohler A."/>
            <person name="Krizsan K."/>
            <person name="Balestrini R."/>
            <person name="Da Silva C."/>
            <person name="Montanini B."/>
            <person name="Hainaut M."/>
            <person name="Levati E."/>
            <person name="Barry K.W."/>
            <person name="Belfiori B."/>
            <person name="Cichocki N."/>
            <person name="Clum A."/>
            <person name="Dockter R.B."/>
            <person name="Fauchery L."/>
            <person name="Guy J."/>
            <person name="Iotti M."/>
            <person name="Le Tacon F."/>
            <person name="Lindquist E.A."/>
            <person name="Lipzen A."/>
            <person name="Malagnac F."/>
            <person name="Mello A."/>
            <person name="Molinier V."/>
            <person name="Miyauchi S."/>
            <person name="Poulain J."/>
            <person name="Riccioni C."/>
            <person name="Rubini A."/>
            <person name="Sitrit Y."/>
            <person name="Splivallo R."/>
            <person name="Traeger S."/>
            <person name="Wang M."/>
            <person name="Zifcakova L."/>
            <person name="Wipf D."/>
            <person name="Zambonelli A."/>
            <person name="Paolocci F."/>
            <person name="Nowrousian M."/>
            <person name="Ottonello S."/>
            <person name="Baldrian P."/>
            <person name="Spatafora J.W."/>
            <person name="Henrissat B."/>
            <person name="Nagy L.G."/>
            <person name="Aury J.M."/>
            <person name="Wincker P."/>
            <person name="Grigoriev I.V."/>
            <person name="Bonfante P."/>
            <person name="Martin F.M."/>
        </authorList>
    </citation>
    <scope>NUCLEOTIDE SEQUENCE [LARGE SCALE GENOMIC DNA]</scope>
    <source>
        <strain evidence="2 3">RN42</strain>
    </source>
</reference>
<accession>A0A3N4IFW9</accession>
<evidence type="ECO:0000313" key="3">
    <source>
        <dbReference type="Proteomes" id="UP000275078"/>
    </source>
</evidence>